<dbReference type="EMBL" id="JAFFGZ010000004">
    <property type="protein sequence ID" value="KAK4645314.1"/>
    <property type="molecule type" value="Genomic_DNA"/>
</dbReference>
<gene>
    <name evidence="2" type="ORF">QC761_200492</name>
</gene>
<comment type="caution">
    <text evidence="2">The sequence shown here is derived from an EMBL/GenBank/DDBJ whole genome shotgun (WGS) entry which is preliminary data.</text>
</comment>
<evidence type="ECO:0000256" key="1">
    <source>
        <dbReference type="SAM" id="MobiDB-lite"/>
    </source>
</evidence>
<reference evidence="2 3" key="1">
    <citation type="journal article" date="2023" name="bioRxiv">
        <title>High-quality genome assemblies of four members of thePodospora anserinaspecies complex.</title>
        <authorList>
            <person name="Ament-Velasquez S.L."/>
            <person name="Vogan A.A."/>
            <person name="Wallerman O."/>
            <person name="Hartmann F."/>
            <person name="Gautier V."/>
            <person name="Silar P."/>
            <person name="Giraud T."/>
            <person name="Johannesson H."/>
        </authorList>
    </citation>
    <scope>NUCLEOTIDE SEQUENCE [LARGE SCALE GENOMIC DNA]</scope>
    <source>
        <strain evidence="2 3">CBS 112042</strain>
    </source>
</reference>
<dbReference type="GeneID" id="87895256"/>
<evidence type="ECO:0000313" key="2">
    <source>
        <dbReference type="EMBL" id="KAK4645314.1"/>
    </source>
</evidence>
<evidence type="ECO:0000313" key="3">
    <source>
        <dbReference type="Proteomes" id="UP001322138"/>
    </source>
</evidence>
<sequence length="123" mass="13627">MPVSEWCPSASHRLTPSITQQLNALASRPSHQEFTHGWLWLQGFITNKSSQQHHHHYNEVPSPNLQFQRPHLKSPNSSNSASEKLALPPVHPSHEQSHTVFATRSEKKSNSGTSLPPQAEGGG</sequence>
<dbReference type="Proteomes" id="UP001322138">
    <property type="component" value="Unassembled WGS sequence"/>
</dbReference>
<protein>
    <submittedName>
        <fullName evidence="2">Uncharacterized protein</fullName>
    </submittedName>
</protein>
<accession>A0ABR0FQB8</accession>
<dbReference type="RefSeq" id="XP_062734290.1">
    <property type="nucleotide sequence ID" value="XM_062875774.1"/>
</dbReference>
<keyword evidence="3" id="KW-1185">Reference proteome</keyword>
<proteinExistence type="predicted"/>
<name>A0ABR0FQB8_9PEZI</name>
<organism evidence="2 3">
    <name type="scientific">Podospora bellae-mahoneyi</name>
    <dbReference type="NCBI Taxonomy" id="2093777"/>
    <lineage>
        <taxon>Eukaryota</taxon>
        <taxon>Fungi</taxon>
        <taxon>Dikarya</taxon>
        <taxon>Ascomycota</taxon>
        <taxon>Pezizomycotina</taxon>
        <taxon>Sordariomycetes</taxon>
        <taxon>Sordariomycetidae</taxon>
        <taxon>Sordariales</taxon>
        <taxon>Podosporaceae</taxon>
        <taxon>Podospora</taxon>
    </lineage>
</organism>
<feature type="region of interest" description="Disordered" evidence="1">
    <location>
        <begin position="50"/>
        <end position="123"/>
    </location>
</feature>